<dbReference type="EMBL" id="CACVBM020001174">
    <property type="protein sequence ID" value="CAA7037453.1"/>
    <property type="molecule type" value="Genomic_DNA"/>
</dbReference>
<evidence type="ECO:0000259" key="2">
    <source>
        <dbReference type="PROSITE" id="PS50104"/>
    </source>
</evidence>
<evidence type="ECO:0000256" key="1">
    <source>
        <dbReference type="ARBA" id="ARBA00023027"/>
    </source>
</evidence>
<name>A0A6D2JCK6_9BRAS</name>
<proteinExistence type="predicted"/>
<dbReference type="Proteomes" id="UP000467841">
    <property type="component" value="Unassembled WGS sequence"/>
</dbReference>
<dbReference type="GO" id="GO:0007165">
    <property type="term" value="P:signal transduction"/>
    <property type="evidence" value="ECO:0007669"/>
    <property type="project" value="InterPro"/>
</dbReference>
<dbReference type="PROSITE" id="PS50104">
    <property type="entry name" value="TIR"/>
    <property type="match status" value="1"/>
</dbReference>
<dbReference type="SUPFAM" id="SSF52200">
    <property type="entry name" value="Toll/Interleukin receptor TIR domain"/>
    <property type="match status" value="1"/>
</dbReference>
<keyword evidence="4" id="KW-1185">Reference proteome</keyword>
<dbReference type="AlphaFoldDB" id="A0A6D2JCK6"/>
<feature type="domain" description="TIR" evidence="2">
    <location>
        <begin position="2"/>
        <end position="136"/>
    </location>
</feature>
<protein>
    <recommendedName>
        <fullName evidence="2">TIR domain-containing protein</fullName>
    </recommendedName>
</protein>
<sequence length="391" mass="44696">MQKPQVFINFRGKDERQKLVPHLKHHLKASNKVRVFTDEDAPGKPLQSLFKHIRDSRIVIVIFSVNYLESDWCLEELDEIRKCLATEKIEYAIPIFYKVRAAHKALGVVAETIGLSYHDNSALNELDFVKKVVEMVDGILAEIASKEISERNSIAFDASDQSKLHLSKTLEALNLEISYLEGFMDGSAWKDLISLVQSSNRFKISLPESSFQFPVNLQNFDAQGKESIEKAINILALHMISKPTQPALIFSNWDKLDHDTKDNIIYSARKKRKMISQMLKGYNGDVNLEPLFPPNLSPLVEESIWDKTTVSKVPQVRPHPDHRRANSFHDKRDQFYPSPYEMVWHVETGPAVSQGSIDSIGQTNVKENMRDDNPSYVSSLYYIFNRCLCVA</sequence>
<dbReference type="PANTHER" id="PTHR32009:SF109">
    <property type="entry name" value="TOLL-INTERLEUKIN-RESISTANCE (TIR) DOMAIN FAMILY PROTEIN"/>
    <property type="match status" value="1"/>
</dbReference>
<dbReference type="OrthoDB" id="1104772at2759"/>
<organism evidence="3 4">
    <name type="scientific">Microthlaspi erraticum</name>
    <dbReference type="NCBI Taxonomy" id="1685480"/>
    <lineage>
        <taxon>Eukaryota</taxon>
        <taxon>Viridiplantae</taxon>
        <taxon>Streptophyta</taxon>
        <taxon>Embryophyta</taxon>
        <taxon>Tracheophyta</taxon>
        <taxon>Spermatophyta</taxon>
        <taxon>Magnoliopsida</taxon>
        <taxon>eudicotyledons</taxon>
        <taxon>Gunneridae</taxon>
        <taxon>Pentapetalae</taxon>
        <taxon>rosids</taxon>
        <taxon>malvids</taxon>
        <taxon>Brassicales</taxon>
        <taxon>Brassicaceae</taxon>
        <taxon>Coluteocarpeae</taxon>
        <taxon>Microthlaspi</taxon>
    </lineage>
</organism>
<accession>A0A6D2JCK6</accession>
<gene>
    <name evidence="3" type="ORF">MERR_LOCUS24688</name>
</gene>
<evidence type="ECO:0000313" key="4">
    <source>
        <dbReference type="Proteomes" id="UP000467841"/>
    </source>
</evidence>
<dbReference type="InterPro" id="IPR000157">
    <property type="entry name" value="TIR_dom"/>
</dbReference>
<keyword evidence="1" id="KW-0520">NAD</keyword>
<evidence type="ECO:0000313" key="3">
    <source>
        <dbReference type="EMBL" id="CAA7037453.1"/>
    </source>
</evidence>
<dbReference type="InterPro" id="IPR035897">
    <property type="entry name" value="Toll_tir_struct_dom_sf"/>
</dbReference>
<dbReference type="PANTHER" id="PTHR32009">
    <property type="entry name" value="TMV RESISTANCE PROTEIN N-LIKE"/>
    <property type="match status" value="1"/>
</dbReference>
<dbReference type="SMART" id="SM00255">
    <property type="entry name" value="TIR"/>
    <property type="match status" value="1"/>
</dbReference>
<comment type="caution">
    <text evidence="3">The sequence shown here is derived from an EMBL/GenBank/DDBJ whole genome shotgun (WGS) entry which is preliminary data.</text>
</comment>
<dbReference type="Pfam" id="PF01582">
    <property type="entry name" value="TIR"/>
    <property type="match status" value="1"/>
</dbReference>
<dbReference type="Gene3D" id="3.40.50.10140">
    <property type="entry name" value="Toll/interleukin-1 receptor homology (TIR) domain"/>
    <property type="match status" value="1"/>
</dbReference>
<reference evidence="3" key="1">
    <citation type="submission" date="2020-01" db="EMBL/GenBank/DDBJ databases">
        <authorList>
            <person name="Mishra B."/>
        </authorList>
    </citation>
    <scope>NUCLEOTIDE SEQUENCE [LARGE SCALE GENOMIC DNA]</scope>
</reference>